<dbReference type="RefSeq" id="WP_284067912.1">
    <property type="nucleotide sequence ID" value="NZ_JASKNE010000005.1"/>
</dbReference>
<comment type="caution">
    <text evidence="1">The sequence shown here is derived from an EMBL/GenBank/DDBJ whole genome shotgun (WGS) entry which is preliminary data.</text>
</comment>
<dbReference type="AlphaFoldDB" id="A0AAW6UX79"/>
<sequence>MPKLYKLKELRSKRSGGTEIIVECIYERVLNETSNNKTSIFLLKIIPTDKVIDLSGDETFTHLRTEIVFKVVRKNIPRG</sequence>
<geneLocation type="plasmid" evidence="1">
    <name>unnamed1</name>
</geneLocation>
<dbReference type="EMBL" id="JASKNE010000005">
    <property type="protein sequence ID" value="MDK1685161.1"/>
    <property type="molecule type" value="Genomic_DNA"/>
</dbReference>
<evidence type="ECO:0000313" key="2">
    <source>
        <dbReference type="Proteomes" id="UP001241935"/>
    </source>
</evidence>
<evidence type="ECO:0000313" key="1">
    <source>
        <dbReference type="EMBL" id="MDK1685161.1"/>
    </source>
</evidence>
<accession>A0AAW6UX79</accession>
<reference evidence="1" key="1">
    <citation type="submission" date="2023-04" db="EMBL/GenBank/DDBJ databases">
        <title>The environmental microbiomes in feedlot watering bowls are a reservoir of florfenicol resistance for bovine respiratory disease pathogens.</title>
        <authorList>
            <person name="Kos D.W."/>
            <person name="Ruzzini A.C."/>
            <person name="Schreiner B."/>
            <person name="Jelinski M.D."/>
        </authorList>
    </citation>
    <scope>NUCLEOTIDE SEQUENCE</scope>
    <source>
        <strain evidence="1">WB3</strain>
        <plasmid evidence="1">unnamed1</plasmid>
    </source>
</reference>
<organism evidence="1 2">
    <name type="scientific">Acinetobacter terrestris</name>
    <dbReference type="NCBI Taxonomy" id="2529843"/>
    <lineage>
        <taxon>Bacteria</taxon>
        <taxon>Pseudomonadati</taxon>
        <taxon>Pseudomonadota</taxon>
        <taxon>Gammaproteobacteria</taxon>
        <taxon>Moraxellales</taxon>
        <taxon>Moraxellaceae</taxon>
        <taxon>Acinetobacter</taxon>
        <taxon>Acinetobacter Taxon 24</taxon>
    </lineage>
</organism>
<dbReference type="Proteomes" id="UP001241935">
    <property type="component" value="Unassembled WGS sequence"/>
</dbReference>
<protein>
    <submittedName>
        <fullName evidence="1">Uncharacterized protein</fullName>
    </submittedName>
</protein>
<gene>
    <name evidence="1" type="ORF">QOR41_15385</name>
</gene>
<keyword evidence="1" id="KW-0614">Plasmid</keyword>
<name>A0AAW6UX79_9GAMM</name>
<proteinExistence type="predicted"/>